<gene>
    <name evidence="1" type="ORF">BDZ90DRAFT_184431</name>
</gene>
<dbReference type="GeneID" id="37025627"/>
<evidence type="ECO:0000313" key="2">
    <source>
        <dbReference type="Proteomes" id="UP000245884"/>
    </source>
</evidence>
<dbReference type="RefSeq" id="XP_025361660.1">
    <property type="nucleotide sequence ID" value="XM_025503804.1"/>
</dbReference>
<organism evidence="1 2">
    <name type="scientific">Jaminaea rosea</name>
    <dbReference type="NCBI Taxonomy" id="1569628"/>
    <lineage>
        <taxon>Eukaryota</taxon>
        <taxon>Fungi</taxon>
        <taxon>Dikarya</taxon>
        <taxon>Basidiomycota</taxon>
        <taxon>Ustilaginomycotina</taxon>
        <taxon>Exobasidiomycetes</taxon>
        <taxon>Microstromatales</taxon>
        <taxon>Microstromatales incertae sedis</taxon>
        <taxon>Jaminaea</taxon>
    </lineage>
</organism>
<name>A0A316UQI1_9BASI</name>
<accession>A0A316UQI1</accession>
<evidence type="ECO:0000313" key="1">
    <source>
        <dbReference type="EMBL" id="PWN27048.1"/>
    </source>
</evidence>
<dbReference type="EMBL" id="KZ819669">
    <property type="protein sequence ID" value="PWN27048.1"/>
    <property type="molecule type" value="Genomic_DNA"/>
</dbReference>
<proteinExistence type="predicted"/>
<sequence>MPLNALPATTYVIISNLRGRCAGVPLRTPVLEISCLRLSTSLDQLVVGNQLVVDQFLDKGVELDVLRRVRERRRCRTNCPVRAIGGFDGLRMKRWMGRVRRVSSLHLPKDALRLLGRGSHRSQLFERLCELPLIDSITFVVLAGHDAGPMRGEATYM</sequence>
<keyword evidence="2" id="KW-1185">Reference proteome</keyword>
<reference evidence="1 2" key="1">
    <citation type="journal article" date="2018" name="Mol. Biol. Evol.">
        <title>Broad Genomic Sampling Reveals a Smut Pathogenic Ancestry of the Fungal Clade Ustilaginomycotina.</title>
        <authorList>
            <person name="Kijpornyongpan T."/>
            <person name="Mondo S.J."/>
            <person name="Barry K."/>
            <person name="Sandor L."/>
            <person name="Lee J."/>
            <person name="Lipzen A."/>
            <person name="Pangilinan J."/>
            <person name="LaButti K."/>
            <person name="Hainaut M."/>
            <person name="Henrissat B."/>
            <person name="Grigoriev I.V."/>
            <person name="Spatafora J.W."/>
            <person name="Aime M.C."/>
        </authorList>
    </citation>
    <scope>NUCLEOTIDE SEQUENCE [LARGE SCALE GENOMIC DNA]</scope>
    <source>
        <strain evidence="1 2">MCA 5214</strain>
    </source>
</reference>
<dbReference type="AlphaFoldDB" id="A0A316UQI1"/>
<dbReference type="Proteomes" id="UP000245884">
    <property type="component" value="Unassembled WGS sequence"/>
</dbReference>
<protein>
    <submittedName>
        <fullName evidence="1">Uncharacterized protein</fullName>
    </submittedName>
</protein>